<keyword evidence="2" id="KW-1185">Reference proteome</keyword>
<dbReference type="EMBL" id="CM047750">
    <property type="protein sequence ID" value="KAJ0007911.1"/>
    <property type="molecule type" value="Genomic_DNA"/>
</dbReference>
<comment type="caution">
    <text evidence="1">The sequence shown here is derived from an EMBL/GenBank/DDBJ whole genome shotgun (WGS) entry which is preliminary data.</text>
</comment>
<reference evidence="2" key="1">
    <citation type="journal article" date="2023" name="G3 (Bethesda)">
        <title>Genome assembly and association tests identify interacting loci associated with vigor, precocity, and sex in interspecific pistachio rootstocks.</title>
        <authorList>
            <person name="Palmer W."/>
            <person name="Jacygrad E."/>
            <person name="Sagayaradj S."/>
            <person name="Cavanaugh K."/>
            <person name="Han R."/>
            <person name="Bertier L."/>
            <person name="Beede B."/>
            <person name="Kafkas S."/>
            <person name="Golino D."/>
            <person name="Preece J."/>
            <person name="Michelmore R."/>
        </authorList>
    </citation>
    <scope>NUCLEOTIDE SEQUENCE [LARGE SCALE GENOMIC DNA]</scope>
</reference>
<sequence length="242" mass="27468">MIVFMGIWIYVSAKVDFKSLAKREGSLKSNSRGFTYSEIVSMTNNFERVLGKGGFGTVYHGYLVDGTQVAVKMLCPSSTQASIQFRTEAQFLIRVHHRNLASFVGYCNDSRNFAIIYEYMAYGNLEEYLLDKRKEALSWKERVEIALGAAQGNNKQNNLLRLEGNFDTNSVWKAVETAMECLPPISIQRPSMSHVVMQLKECLEMEIAREQASQIESQMMESNNSMDMSPVDLETEKVPEAR</sequence>
<name>A0ACC0X2G0_9ROSI</name>
<protein>
    <submittedName>
        <fullName evidence="1">Uncharacterized protein</fullName>
    </submittedName>
</protein>
<proteinExistence type="predicted"/>
<evidence type="ECO:0000313" key="1">
    <source>
        <dbReference type="EMBL" id="KAJ0007911.1"/>
    </source>
</evidence>
<gene>
    <name evidence="1" type="ORF">Pint_29541</name>
</gene>
<dbReference type="Proteomes" id="UP001163603">
    <property type="component" value="Chromosome 15"/>
</dbReference>
<evidence type="ECO:0000313" key="2">
    <source>
        <dbReference type="Proteomes" id="UP001163603"/>
    </source>
</evidence>
<accession>A0ACC0X2G0</accession>
<organism evidence="1 2">
    <name type="scientific">Pistacia integerrima</name>
    <dbReference type="NCBI Taxonomy" id="434235"/>
    <lineage>
        <taxon>Eukaryota</taxon>
        <taxon>Viridiplantae</taxon>
        <taxon>Streptophyta</taxon>
        <taxon>Embryophyta</taxon>
        <taxon>Tracheophyta</taxon>
        <taxon>Spermatophyta</taxon>
        <taxon>Magnoliopsida</taxon>
        <taxon>eudicotyledons</taxon>
        <taxon>Gunneridae</taxon>
        <taxon>Pentapetalae</taxon>
        <taxon>rosids</taxon>
        <taxon>malvids</taxon>
        <taxon>Sapindales</taxon>
        <taxon>Anacardiaceae</taxon>
        <taxon>Pistacia</taxon>
    </lineage>
</organism>